<protein>
    <submittedName>
        <fullName evidence="1">Uncharacterized protein</fullName>
    </submittedName>
</protein>
<name>A0A0A9G7M9_ARUDO</name>
<organism evidence="1">
    <name type="scientific">Arundo donax</name>
    <name type="common">Giant reed</name>
    <name type="synonym">Donax arundinaceus</name>
    <dbReference type="NCBI Taxonomy" id="35708"/>
    <lineage>
        <taxon>Eukaryota</taxon>
        <taxon>Viridiplantae</taxon>
        <taxon>Streptophyta</taxon>
        <taxon>Embryophyta</taxon>
        <taxon>Tracheophyta</taxon>
        <taxon>Spermatophyta</taxon>
        <taxon>Magnoliopsida</taxon>
        <taxon>Liliopsida</taxon>
        <taxon>Poales</taxon>
        <taxon>Poaceae</taxon>
        <taxon>PACMAD clade</taxon>
        <taxon>Arundinoideae</taxon>
        <taxon>Arundineae</taxon>
        <taxon>Arundo</taxon>
    </lineage>
</organism>
<reference evidence="1" key="1">
    <citation type="submission" date="2014-09" db="EMBL/GenBank/DDBJ databases">
        <authorList>
            <person name="Magalhaes I.L.F."/>
            <person name="Oliveira U."/>
            <person name="Santos F.R."/>
            <person name="Vidigal T.H.D.A."/>
            <person name="Brescovit A.D."/>
            <person name="Santos A.J."/>
        </authorList>
    </citation>
    <scope>NUCLEOTIDE SEQUENCE</scope>
    <source>
        <tissue evidence="1">Shoot tissue taken approximately 20 cm above the soil surface</tissue>
    </source>
</reference>
<proteinExistence type="predicted"/>
<reference evidence="1" key="2">
    <citation type="journal article" date="2015" name="Data Brief">
        <title>Shoot transcriptome of the giant reed, Arundo donax.</title>
        <authorList>
            <person name="Barrero R.A."/>
            <person name="Guerrero F.D."/>
            <person name="Moolhuijzen P."/>
            <person name="Goolsby J.A."/>
            <person name="Tidwell J."/>
            <person name="Bellgard S.E."/>
            <person name="Bellgard M.I."/>
        </authorList>
    </citation>
    <scope>NUCLEOTIDE SEQUENCE</scope>
    <source>
        <tissue evidence="1">Shoot tissue taken approximately 20 cm above the soil surface</tissue>
    </source>
</reference>
<dbReference type="EMBL" id="GBRH01181238">
    <property type="protein sequence ID" value="JAE16658.1"/>
    <property type="molecule type" value="Transcribed_RNA"/>
</dbReference>
<sequence length="15" mass="1730">MLSKGLFVSARDYRS</sequence>
<accession>A0A0A9G7M9</accession>
<evidence type="ECO:0000313" key="1">
    <source>
        <dbReference type="EMBL" id="JAE16658.1"/>
    </source>
</evidence>